<reference evidence="7" key="1">
    <citation type="journal article" date="2013" name="Genome Biol.">
        <title>Draft genome of the mountain pine beetle, Dendroctonus ponderosae Hopkins, a major forest pest.</title>
        <authorList>
            <person name="Keeling C.I."/>
            <person name="Yuen M.M."/>
            <person name="Liao N.Y."/>
            <person name="Docking T.R."/>
            <person name="Chan S.K."/>
            <person name="Taylor G.A."/>
            <person name="Palmquist D.L."/>
            <person name="Jackman S.D."/>
            <person name="Nguyen A."/>
            <person name="Li M."/>
            <person name="Henderson H."/>
            <person name="Janes J.K."/>
            <person name="Zhao Y."/>
            <person name="Pandoh P."/>
            <person name="Moore R."/>
            <person name="Sperling F.A."/>
            <person name="Huber D.P."/>
            <person name="Birol I."/>
            <person name="Jones S.J."/>
            <person name="Bohlmann J."/>
        </authorList>
    </citation>
    <scope>NUCLEOTIDE SEQUENCE</scope>
</reference>
<dbReference type="InterPro" id="IPR050865">
    <property type="entry name" value="BEACH_Domain"/>
</dbReference>
<evidence type="ECO:0000313" key="6">
    <source>
        <dbReference type="EnsemblMetazoa" id="XP_019761296.1"/>
    </source>
</evidence>
<dbReference type="InterPro" id="IPR036322">
    <property type="entry name" value="WD40_repeat_dom_sf"/>
</dbReference>
<dbReference type="Gene3D" id="2.30.29.30">
    <property type="entry name" value="Pleckstrin-homology domain (PH domain)/Phosphotyrosine-binding domain (PTB)"/>
    <property type="match status" value="1"/>
</dbReference>
<dbReference type="FunFam" id="1.10.1540.10:FF:000001">
    <property type="entry name" value="neurobeachin isoform X1"/>
    <property type="match status" value="1"/>
</dbReference>
<dbReference type="GeneID" id="109538492"/>
<sequence length="893" mass="101836">MDKSRFSLLLLEPGEIYFEDFSCTLIPPDATRKTCDVKKQEGRLKMCSKSLVFEPKDLTKPLIKMLLRDCIVIEEYKGCAKFIDTDNALTINCREYIEMLEGNVIAPYKFKETANFLYLLDYADVSNCLSMISQLHRASTIPTAEQSNMITAIVHSRHARVKFDPLWLDLYDKIILETHADKVCPLNITPGRCVLSKLCLFFQSYNNIDTYPVMKIPLKSIKRIVKRRFLLQHIGIEIYSSDNKCANSHIYLSFSSQGERDQLYEKLLEQPELTLNNLEQNVITLQWQNGVISNYEYLLYVNSLGDRTENDLTQYPVFPWIISNYTSDTLDLTDIQNYRDLSKPVGALNPKRLTNLLARYNEMAPPKFIYGSHYSTPGFVLYYLARQYPHYVLCMQGGRFDHPDRMFNSVADAYKNCFNNMSDFKELIPEFYDTSQEAKFLRNSLGINFGVRHNNVKVGDVELPPWAENSTQFVNTLRTALETDIVSSNLHHWIDLIFGYKQKGAEALKANNVFYHLCYEGNVNLETIDDPNDRHALEVQIMEFGQIPKQVFTVPHPQRKRGLPILPEIYQTGESEPLLNDRWQSVIGLELVTSFNTHKNTVSHLFINEDCKKITSVGYDSKLKVFSLTQNKQIRSAIIGNMPLSSCVQLPDSNVLVIGSWDNQMLLYDMDYGRIWRDVMAHEDSITCISYGIKLNLLLTGSGDCSVKIWRGVSGAKDDIIVECLYKHLDHNSAVSCLCFDPDNSRFAVGTVDGEIYIWKTCDFTIDKKYTNFTSRINTLVYSPDGQKLAVGTDNGIFCILEVTTGMSMFKKTLQSGVNSLKWQGNLLAIGCGNGVLSVWDMLTVRILLEVQAHSGAIHTVDISTDSRILATGSQDKSIKVWRAKYEESDIKS</sequence>
<dbReference type="Pfam" id="PF25400">
    <property type="entry name" value="PH_FAN"/>
    <property type="match status" value="1"/>
</dbReference>
<dbReference type="Pfam" id="PF12894">
    <property type="entry name" value="ANAPC4_WD40"/>
    <property type="match status" value="1"/>
</dbReference>
<dbReference type="CDD" id="cd06071">
    <property type="entry name" value="Beach"/>
    <property type="match status" value="1"/>
</dbReference>
<dbReference type="Pfam" id="PF00400">
    <property type="entry name" value="WD40"/>
    <property type="match status" value="4"/>
</dbReference>
<dbReference type="InterPro" id="IPR011993">
    <property type="entry name" value="PH-like_dom_sf"/>
</dbReference>
<feature type="repeat" description="WD" evidence="3">
    <location>
        <begin position="595"/>
        <end position="636"/>
    </location>
</feature>
<dbReference type="InterPro" id="IPR001680">
    <property type="entry name" value="WD40_rpt"/>
</dbReference>
<evidence type="ECO:0000259" key="5">
    <source>
        <dbReference type="PROSITE" id="PS51783"/>
    </source>
</evidence>
<dbReference type="PROSITE" id="PS50294">
    <property type="entry name" value="WD_REPEATS_REGION"/>
    <property type="match status" value="3"/>
</dbReference>
<evidence type="ECO:0000256" key="2">
    <source>
        <dbReference type="ARBA" id="ARBA00022737"/>
    </source>
</evidence>
<dbReference type="Proteomes" id="UP000019118">
    <property type="component" value="Unassembled WGS sequence"/>
</dbReference>
<organism evidence="6 7">
    <name type="scientific">Dendroctonus ponderosae</name>
    <name type="common">Mountain pine beetle</name>
    <dbReference type="NCBI Taxonomy" id="77166"/>
    <lineage>
        <taxon>Eukaryota</taxon>
        <taxon>Metazoa</taxon>
        <taxon>Ecdysozoa</taxon>
        <taxon>Arthropoda</taxon>
        <taxon>Hexapoda</taxon>
        <taxon>Insecta</taxon>
        <taxon>Pterygota</taxon>
        <taxon>Neoptera</taxon>
        <taxon>Endopterygota</taxon>
        <taxon>Coleoptera</taxon>
        <taxon>Polyphaga</taxon>
        <taxon>Cucujiformia</taxon>
        <taxon>Curculionidae</taxon>
        <taxon>Scolytinae</taxon>
        <taxon>Dendroctonus</taxon>
    </lineage>
</organism>
<dbReference type="EnsemblMetazoa" id="XM_019905737.1">
    <property type="protein sequence ID" value="XP_019761296.1"/>
    <property type="gene ID" value="LOC109538492"/>
</dbReference>
<proteinExistence type="predicted"/>
<feature type="domain" description="BEACH" evidence="4">
    <location>
        <begin position="272"/>
        <end position="559"/>
    </location>
</feature>
<dbReference type="SUPFAM" id="SSF50729">
    <property type="entry name" value="PH domain-like"/>
    <property type="match status" value="1"/>
</dbReference>
<feature type="domain" description="BEACH-type PH" evidence="5">
    <location>
        <begin position="169"/>
        <end position="268"/>
    </location>
</feature>
<dbReference type="KEGG" id="dpa:109538492"/>
<dbReference type="InterPro" id="IPR023362">
    <property type="entry name" value="PH-BEACH_dom"/>
</dbReference>
<dbReference type="InterPro" id="IPR000409">
    <property type="entry name" value="BEACH_dom"/>
</dbReference>
<evidence type="ECO:0000313" key="7">
    <source>
        <dbReference type="Proteomes" id="UP000019118"/>
    </source>
</evidence>
<dbReference type="SUPFAM" id="SSF81837">
    <property type="entry name" value="BEACH domain"/>
    <property type="match status" value="1"/>
</dbReference>
<dbReference type="InterPro" id="IPR024977">
    <property type="entry name" value="Apc4-like_WD40_dom"/>
</dbReference>
<name>A0AAR5PKJ4_DENPD</name>
<dbReference type="PANTHER" id="PTHR13743:SF123">
    <property type="entry name" value="PROTEIN FAN"/>
    <property type="match status" value="1"/>
</dbReference>
<evidence type="ECO:0000259" key="4">
    <source>
        <dbReference type="PROSITE" id="PS50197"/>
    </source>
</evidence>
<reference evidence="6" key="2">
    <citation type="submission" date="2024-08" db="UniProtKB">
        <authorList>
            <consortium name="EnsemblMetazoa"/>
        </authorList>
    </citation>
    <scope>IDENTIFICATION</scope>
</reference>
<feature type="repeat" description="WD" evidence="3">
    <location>
        <begin position="679"/>
        <end position="710"/>
    </location>
</feature>
<dbReference type="InterPro" id="IPR015943">
    <property type="entry name" value="WD40/YVTN_repeat-like_dom_sf"/>
</dbReference>
<dbReference type="PROSITE" id="PS50197">
    <property type="entry name" value="BEACH"/>
    <property type="match status" value="1"/>
</dbReference>
<dbReference type="AlphaFoldDB" id="A0AAR5PKJ4"/>
<dbReference type="PROSITE" id="PS50082">
    <property type="entry name" value="WD_REPEATS_2"/>
    <property type="match status" value="4"/>
</dbReference>
<dbReference type="SMART" id="SM00320">
    <property type="entry name" value="WD40"/>
    <property type="match status" value="7"/>
</dbReference>
<feature type="repeat" description="WD" evidence="3">
    <location>
        <begin position="851"/>
        <end position="882"/>
    </location>
</feature>
<keyword evidence="2" id="KW-0677">Repeat</keyword>
<evidence type="ECO:0008006" key="8">
    <source>
        <dbReference type="Google" id="ProtNLM"/>
    </source>
</evidence>
<accession>A0AAR5PKJ4</accession>
<dbReference type="InterPro" id="IPR036372">
    <property type="entry name" value="BEACH_dom_sf"/>
</dbReference>
<dbReference type="Gene3D" id="1.10.1540.10">
    <property type="entry name" value="BEACH domain"/>
    <property type="match status" value="1"/>
</dbReference>
<dbReference type="PANTHER" id="PTHR13743">
    <property type="entry name" value="BEIGE/BEACH-RELATED"/>
    <property type="match status" value="1"/>
</dbReference>
<evidence type="ECO:0000256" key="3">
    <source>
        <dbReference type="PROSITE-ProRule" id="PRU00221"/>
    </source>
</evidence>
<evidence type="ECO:0000256" key="1">
    <source>
        <dbReference type="ARBA" id="ARBA00022574"/>
    </source>
</evidence>
<feature type="repeat" description="WD" evidence="3">
    <location>
        <begin position="728"/>
        <end position="760"/>
    </location>
</feature>
<dbReference type="SUPFAM" id="SSF50978">
    <property type="entry name" value="WD40 repeat-like"/>
    <property type="match status" value="1"/>
</dbReference>
<dbReference type="SMART" id="SM01026">
    <property type="entry name" value="Beach"/>
    <property type="match status" value="1"/>
</dbReference>
<dbReference type="Pfam" id="PF02138">
    <property type="entry name" value="Beach"/>
    <property type="match status" value="1"/>
</dbReference>
<keyword evidence="7" id="KW-1185">Reference proteome</keyword>
<dbReference type="InterPro" id="IPR057496">
    <property type="entry name" value="FAN-like_PH"/>
</dbReference>
<dbReference type="CDD" id="cd00200">
    <property type="entry name" value="WD40"/>
    <property type="match status" value="1"/>
</dbReference>
<keyword evidence="1 3" id="KW-0853">WD repeat</keyword>
<dbReference type="Gene3D" id="2.130.10.10">
    <property type="entry name" value="YVTN repeat-like/Quinoprotein amine dehydrogenase"/>
    <property type="match status" value="2"/>
</dbReference>
<protein>
    <recommendedName>
        <fullName evidence="8">WD repeat-containing protein 55 homolog</fullName>
    </recommendedName>
</protein>
<dbReference type="PROSITE" id="PS51783">
    <property type="entry name" value="PH_BEACH"/>
    <property type="match status" value="1"/>
</dbReference>